<dbReference type="Pfam" id="PF04748">
    <property type="entry name" value="Polysacc_deac_2"/>
    <property type="match status" value="1"/>
</dbReference>
<dbReference type="CDD" id="cd10936">
    <property type="entry name" value="CE4_DAC2"/>
    <property type="match status" value="1"/>
</dbReference>
<sequence>MAAVLLIAGAGAGLYFAGDRVSEQLHLWLASSGGGDLAAVPQPRTATPSADPSALTEMPALATTAGATPESWPDLSPADLLAQTAALGERSLKDTAFDQPPWRRFARPFTAPEGRPRLGLLVTGLGIDRAVTAAAIAGLPPDVSLSFDPYAADLADWIAAARAFGHEALVDLPLQSKDKHALGASGLLIGLNADETARRIGAITDSAPSVLGFAGAGGDALLLDDTAAGMVTDEIARLGLAFIDASGEPMSLALPAAKQSDLAAARGDVILDARPSRTAITERLAAAAEVAQEQGRALAVARATPVTITVLADWLRRLDDRGPVPAPASALLQR</sequence>
<gene>
    <name evidence="1" type="ORF">Q8A70_26725</name>
</gene>
<keyword evidence="2" id="KW-1185">Reference proteome</keyword>
<comment type="caution">
    <text evidence="1">The sequence shown here is derived from an EMBL/GenBank/DDBJ whole genome shotgun (WGS) entry which is preliminary data.</text>
</comment>
<accession>A0ABU0YXC1</accession>
<proteinExistence type="predicted"/>
<protein>
    <submittedName>
        <fullName evidence="1">Divergent polysaccharide deacetylase family protein</fullName>
    </submittedName>
</protein>
<dbReference type="Gene3D" id="3.20.20.370">
    <property type="entry name" value="Glycoside hydrolase/deacetylase"/>
    <property type="match status" value="1"/>
</dbReference>
<reference evidence="2" key="1">
    <citation type="submission" date="2023-08" db="EMBL/GenBank/DDBJ databases">
        <title>Rhodospirillaceae gen. nov., a novel taxon isolated from the Yangtze River Yuezi River estuary sludge.</title>
        <authorList>
            <person name="Ruan L."/>
        </authorList>
    </citation>
    <scope>NUCLEOTIDE SEQUENCE [LARGE SCALE GENOMIC DNA]</scope>
    <source>
        <strain evidence="2">R-7</strain>
    </source>
</reference>
<dbReference type="PANTHER" id="PTHR30105">
    <property type="entry name" value="UNCHARACTERIZED YIBQ-RELATED"/>
    <property type="match status" value="1"/>
</dbReference>
<evidence type="ECO:0000313" key="2">
    <source>
        <dbReference type="Proteomes" id="UP001230156"/>
    </source>
</evidence>
<evidence type="ECO:0000313" key="1">
    <source>
        <dbReference type="EMBL" id="MDQ7251308.1"/>
    </source>
</evidence>
<name>A0ABU0YXC1_9PROT</name>
<dbReference type="InterPro" id="IPR011330">
    <property type="entry name" value="Glyco_hydro/deAcase_b/a-brl"/>
</dbReference>
<dbReference type="EMBL" id="JAUYVI010000010">
    <property type="protein sequence ID" value="MDQ7251308.1"/>
    <property type="molecule type" value="Genomic_DNA"/>
</dbReference>
<dbReference type="RefSeq" id="WP_379961556.1">
    <property type="nucleotide sequence ID" value="NZ_JAUYVI010000010.1"/>
</dbReference>
<dbReference type="SUPFAM" id="SSF88713">
    <property type="entry name" value="Glycoside hydrolase/deacetylase"/>
    <property type="match status" value="1"/>
</dbReference>
<dbReference type="PANTHER" id="PTHR30105:SF2">
    <property type="entry name" value="DIVERGENT POLYSACCHARIDE DEACETYLASE SUPERFAMILY"/>
    <property type="match status" value="1"/>
</dbReference>
<dbReference type="InterPro" id="IPR006837">
    <property type="entry name" value="Divergent_DAC"/>
</dbReference>
<dbReference type="Proteomes" id="UP001230156">
    <property type="component" value="Unassembled WGS sequence"/>
</dbReference>
<organism evidence="1 2">
    <name type="scientific">Dongia sedimenti</name>
    <dbReference type="NCBI Taxonomy" id="3064282"/>
    <lineage>
        <taxon>Bacteria</taxon>
        <taxon>Pseudomonadati</taxon>
        <taxon>Pseudomonadota</taxon>
        <taxon>Alphaproteobacteria</taxon>
        <taxon>Rhodospirillales</taxon>
        <taxon>Dongiaceae</taxon>
        <taxon>Dongia</taxon>
    </lineage>
</organism>